<evidence type="ECO:0000313" key="3">
    <source>
        <dbReference type="EMBL" id="VDP71169.1"/>
    </source>
</evidence>
<reference evidence="3 4" key="2">
    <citation type="submission" date="2018-11" db="EMBL/GenBank/DDBJ databases">
        <authorList>
            <consortium name="Pathogen Informatics"/>
        </authorList>
    </citation>
    <scope>NUCLEOTIDE SEQUENCE [LARGE SCALE GENOMIC DNA]</scope>
    <source>
        <strain evidence="3 4">Egypt</strain>
    </source>
</reference>
<evidence type="ECO:0000313" key="5">
    <source>
        <dbReference type="WBParaSite" id="ECPE_0000396801-mRNA-1"/>
    </source>
</evidence>
<dbReference type="InterPro" id="IPR004963">
    <property type="entry name" value="PAE/NOTUM"/>
</dbReference>
<sequence length="737" mass="84827">MIYYCTIPVLYQQQQSGMHVSEEEHRIPASDTINLTSLSRISMRQHLMAFALILITWTTVVRGRPSGQKSVFRSTMPMDRSDISSDSLELTDWQPLTRPSYSSSQSGTTSTASASSTSSPGFNRWNWSWKVSQKWTDNFQMHQFHKLYFLNDSTALCNDGSPAGYYYRPSKKRDAKNWLIFLEGGWYCFDEETCRLRESSTLSLFSSTSWPTNRAFDGILSAYENVNPIYHDYHNVTSTLTVPEFYFHGSKILQSVVDQLPWPKTGQVERVVFAGSSAGGIGVLMNVDRLSRRLVKRLGYPVLVSGIVDSAWFIHTPAYRPAKCSNVFECPAEEGIHRGMRFWKARIPKRCRKQQPKGERWRCYLAPFMYEYLKTPVYIVQSLFDEAQMQMSKVPLLTGGTYEKWAYIQKLGKEVARSLQNINNWVHKAIGTVGLVDALQAWDRQLVREWTRKRMILWSMQHPYSLLHLQNQYMTQPAADLDQSMNARFTKNSTLLFLSRLVSMLNQRGQRRHRRHLTTRISEITQSESDKLVNSPEQLVRQRATRNTVDTYYTSSPTSLTMTKQPRLTQANPSYHSYAWYLNRMPATRLPSYFTANDYNLYHVIDSCGLVSGHGDRGGYLCKPDQFNETSRVRPLLSNGQSLEPPEFDHLIPQCNPTCGFLSNPHRMKLVDVLALYEVNTDLLASILGLTASELKNLDSEQQMRMLFCGNSRRTRRARDSFSFMPPRAAGPPHRFR</sequence>
<protein>
    <submittedName>
        <fullName evidence="5">Notum</fullName>
    </submittedName>
</protein>
<proteinExistence type="inferred from homology"/>
<feature type="compositionally biased region" description="Low complexity" evidence="2">
    <location>
        <begin position="100"/>
        <end position="119"/>
    </location>
</feature>
<dbReference type="PANTHER" id="PTHR21562:SF122">
    <property type="entry name" value="PALMITOLEOYL-PROTEIN CARBOXYLESTERASE NOTUM"/>
    <property type="match status" value="1"/>
</dbReference>
<reference evidence="5" key="1">
    <citation type="submission" date="2016-06" db="UniProtKB">
        <authorList>
            <consortium name="WormBaseParasite"/>
        </authorList>
    </citation>
    <scope>IDENTIFICATION</scope>
</reference>
<feature type="region of interest" description="Disordered" evidence="2">
    <location>
        <begin position="67"/>
        <end position="120"/>
    </location>
</feature>
<dbReference type="PANTHER" id="PTHR21562">
    <property type="entry name" value="NOTUM-RELATED"/>
    <property type="match status" value="1"/>
</dbReference>
<comment type="similarity">
    <text evidence="1">Belongs to the pectinacetylesterase family. Notum subfamily.</text>
</comment>
<dbReference type="InterPro" id="IPR029058">
    <property type="entry name" value="AB_hydrolase_fold"/>
</dbReference>
<name>A0A183AAH6_9TREM</name>
<organism evidence="5">
    <name type="scientific">Echinostoma caproni</name>
    <dbReference type="NCBI Taxonomy" id="27848"/>
    <lineage>
        <taxon>Eukaryota</taxon>
        <taxon>Metazoa</taxon>
        <taxon>Spiralia</taxon>
        <taxon>Lophotrochozoa</taxon>
        <taxon>Platyhelminthes</taxon>
        <taxon>Trematoda</taxon>
        <taxon>Digenea</taxon>
        <taxon>Plagiorchiida</taxon>
        <taxon>Echinostomata</taxon>
        <taxon>Echinostomatoidea</taxon>
        <taxon>Echinostomatidae</taxon>
        <taxon>Echinostoma</taxon>
    </lineage>
</organism>
<evidence type="ECO:0000256" key="2">
    <source>
        <dbReference type="SAM" id="MobiDB-lite"/>
    </source>
</evidence>
<dbReference type="WBParaSite" id="ECPE_0000396801-mRNA-1">
    <property type="protein sequence ID" value="ECPE_0000396801-mRNA-1"/>
    <property type="gene ID" value="ECPE_0000396801"/>
</dbReference>
<dbReference type="AlphaFoldDB" id="A0A183AAH6"/>
<dbReference type="EMBL" id="UZAN01040854">
    <property type="protein sequence ID" value="VDP71169.1"/>
    <property type="molecule type" value="Genomic_DNA"/>
</dbReference>
<keyword evidence="4" id="KW-1185">Reference proteome</keyword>
<dbReference type="OrthoDB" id="2015280at2759"/>
<accession>A0A183AAH6</accession>
<dbReference type="Pfam" id="PF03283">
    <property type="entry name" value="PAE"/>
    <property type="match status" value="1"/>
</dbReference>
<evidence type="ECO:0000313" key="4">
    <source>
        <dbReference type="Proteomes" id="UP000272942"/>
    </source>
</evidence>
<dbReference type="Proteomes" id="UP000272942">
    <property type="component" value="Unassembled WGS sequence"/>
</dbReference>
<gene>
    <name evidence="3" type="ORF">ECPE_LOCUS3961</name>
</gene>
<dbReference type="GO" id="GO:0016787">
    <property type="term" value="F:hydrolase activity"/>
    <property type="evidence" value="ECO:0007669"/>
    <property type="project" value="InterPro"/>
</dbReference>
<dbReference type="SUPFAM" id="SSF53474">
    <property type="entry name" value="alpha/beta-Hydrolases"/>
    <property type="match status" value="1"/>
</dbReference>
<evidence type="ECO:0000256" key="1">
    <source>
        <dbReference type="ARBA" id="ARBA00010213"/>
    </source>
</evidence>
<feature type="region of interest" description="Disordered" evidence="2">
    <location>
        <begin position="718"/>
        <end position="737"/>
    </location>
</feature>